<dbReference type="CDD" id="cd00090">
    <property type="entry name" value="HTH_ARSR"/>
    <property type="match status" value="1"/>
</dbReference>
<dbReference type="Gene3D" id="1.10.10.10">
    <property type="entry name" value="Winged helix-like DNA-binding domain superfamily/Winged helix DNA-binding domain"/>
    <property type="match status" value="1"/>
</dbReference>
<dbReference type="PANTHER" id="PTHR39168">
    <property type="entry name" value="TRANSCRIPTIONAL REGULATOR-RELATED"/>
    <property type="match status" value="1"/>
</dbReference>
<reference evidence="2" key="1">
    <citation type="submission" date="2022-11" db="EMBL/GenBank/DDBJ databases">
        <title>Biodiversity and phylogenetic relationships of bacteria.</title>
        <authorList>
            <person name="Machado R.A.R."/>
            <person name="Bhat A."/>
            <person name="Loulou A."/>
            <person name="Kallel S."/>
        </authorList>
    </citation>
    <scope>NUCLEOTIDE SEQUENCE</scope>
    <source>
        <strain evidence="2">K-TC2</strain>
    </source>
</reference>
<accession>A0A9X3DZ46</accession>
<sequence length="249" mass="26263">MTAPARGGILAAMSNLVSGTTLAEIAALIGDVARANMLSALMDGRALSAGELAFHAGVGAPTTSGHLAKLTEAKILAVEKQGRHRYYRLATPAVAEALEALMSLVAEGPKRYRPTGPRDEAMRAARTCYDHLAGRLGVAIADGLVARDLVRLSDGAGLVTPEGDRFLCDFGIDLSRRPGRGREAGGRPLCRTCLDWSERRPHLAGRLGAALCDHLLRKGWIERVKDSRAIAVTPTGSAGFAAVFGFVPE</sequence>
<evidence type="ECO:0000313" key="2">
    <source>
        <dbReference type="EMBL" id="MCX5568289.1"/>
    </source>
</evidence>
<dbReference type="SUPFAM" id="SSF46785">
    <property type="entry name" value="Winged helix' DNA-binding domain"/>
    <property type="match status" value="1"/>
</dbReference>
<protein>
    <submittedName>
        <fullName evidence="2">Helix-turn-helix transcriptional regulator</fullName>
    </submittedName>
</protein>
<dbReference type="PANTHER" id="PTHR39168:SF1">
    <property type="entry name" value="TRANSCRIPTIONAL REGULATORY PROTEIN"/>
    <property type="match status" value="1"/>
</dbReference>
<organism evidence="2 3">
    <name type="scientific">Kaistia nematophila</name>
    <dbReference type="NCBI Taxonomy" id="2994654"/>
    <lineage>
        <taxon>Bacteria</taxon>
        <taxon>Pseudomonadati</taxon>
        <taxon>Pseudomonadota</taxon>
        <taxon>Alphaproteobacteria</taxon>
        <taxon>Hyphomicrobiales</taxon>
        <taxon>Kaistiaceae</taxon>
        <taxon>Kaistia</taxon>
    </lineage>
</organism>
<dbReference type="GO" id="GO:0003700">
    <property type="term" value="F:DNA-binding transcription factor activity"/>
    <property type="evidence" value="ECO:0007669"/>
    <property type="project" value="InterPro"/>
</dbReference>
<dbReference type="InterPro" id="IPR036390">
    <property type="entry name" value="WH_DNA-bd_sf"/>
</dbReference>
<proteinExistence type="predicted"/>
<dbReference type="SMART" id="SM00418">
    <property type="entry name" value="HTH_ARSR"/>
    <property type="match status" value="1"/>
</dbReference>
<dbReference type="InterPro" id="IPR001845">
    <property type="entry name" value="HTH_ArsR_DNA-bd_dom"/>
</dbReference>
<dbReference type="GO" id="GO:0010288">
    <property type="term" value="P:response to lead ion"/>
    <property type="evidence" value="ECO:0007669"/>
    <property type="project" value="TreeGrafter"/>
</dbReference>
<dbReference type="GO" id="GO:0003677">
    <property type="term" value="F:DNA binding"/>
    <property type="evidence" value="ECO:0007669"/>
    <property type="project" value="TreeGrafter"/>
</dbReference>
<dbReference type="GO" id="GO:0046686">
    <property type="term" value="P:response to cadmium ion"/>
    <property type="evidence" value="ECO:0007669"/>
    <property type="project" value="TreeGrafter"/>
</dbReference>
<feature type="domain" description="HTH arsR-type" evidence="1">
    <location>
        <begin position="14"/>
        <end position="109"/>
    </location>
</feature>
<name>A0A9X3DZ46_9HYPH</name>
<dbReference type="EMBL" id="JAPKNK010000001">
    <property type="protein sequence ID" value="MCX5568289.1"/>
    <property type="molecule type" value="Genomic_DNA"/>
</dbReference>
<dbReference type="AlphaFoldDB" id="A0A9X3DZ46"/>
<dbReference type="InterPro" id="IPR052543">
    <property type="entry name" value="HTH_Metal-responsive_Reg"/>
</dbReference>
<dbReference type="PROSITE" id="PS50987">
    <property type="entry name" value="HTH_ARSR_2"/>
    <property type="match status" value="1"/>
</dbReference>
<dbReference type="NCBIfam" id="NF033788">
    <property type="entry name" value="HTH_metalloreg"/>
    <property type="match status" value="1"/>
</dbReference>
<keyword evidence="3" id="KW-1185">Reference proteome</keyword>
<evidence type="ECO:0000259" key="1">
    <source>
        <dbReference type="PROSITE" id="PS50987"/>
    </source>
</evidence>
<dbReference type="InterPro" id="IPR011991">
    <property type="entry name" value="ArsR-like_HTH"/>
</dbReference>
<dbReference type="RefSeq" id="WP_266337239.1">
    <property type="nucleotide sequence ID" value="NZ_JAPKNK010000001.1"/>
</dbReference>
<dbReference type="Proteomes" id="UP001144805">
    <property type="component" value="Unassembled WGS sequence"/>
</dbReference>
<dbReference type="GO" id="GO:0097063">
    <property type="term" value="F:cadmium ion sensor activity"/>
    <property type="evidence" value="ECO:0007669"/>
    <property type="project" value="TreeGrafter"/>
</dbReference>
<evidence type="ECO:0000313" key="3">
    <source>
        <dbReference type="Proteomes" id="UP001144805"/>
    </source>
</evidence>
<dbReference type="GO" id="GO:0032791">
    <property type="term" value="F:lead ion binding"/>
    <property type="evidence" value="ECO:0007669"/>
    <property type="project" value="TreeGrafter"/>
</dbReference>
<gene>
    <name evidence="2" type="ORF">OSH07_03685</name>
</gene>
<dbReference type="InterPro" id="IPR036388">
    <property type="entry name" value="WH-like_DNA-bd_sf"/>
</dbReference>
<dbReference type="Pfam" id="PF01022">
    <property type="entry name" value="HTH_5"/>
    <property type="match status" value="1"/>
</dbReference>
<comment type="caution">
    <text evidence="2">The sequence shown here is derived from an EMBL/GenBank/DDBJ whole genome shotgun (WGS) entry which is preliminary data.</text>
</comment>